<gene>
    <name evidence="6" type="ORF">HNP73_002389</name>
</gene>
<keyword evidence="2" id="KW-0408">Iron</keyword>
<dbReference type="SUPFAM" id="SSF102114">
    <property type="entry name" value="Radical SAM enzymes"/>
    <property type="match status" value="1"/>
</dbReference>
<dbReference type="NCBIfam" id="NF033668">
    <property type="entry name" value="rSAM_PA0069"/>
    <property type="match status" value="1"/>
</dbReference>
<name>A0A840ST00_9RHOB</name>
<evidence type="ECO:0000256" key="1">
    <source>
        <dbReference type="ARBA" id="ARBA00022723"/>
    </source>
</evidence>
<dbReference type="GO" id="GO:0051536">
    <property type="term" value="F:iron-sulfur cluster binding"/>
    <property type="evidence" value="ECO:0007669"/>
    <property type="project" value="UniProtKB-KW"/>
</dbReference>
<dbReference type="SFLD" id="SFLDG01084">
    <property type="entry name" value="Uncharacterised_Radical_SAM_Su"/>
    <property type="match status" value="1"/>
</dbReference>
<accession>A0A840ST00</accession>
<protein>
    <submittedName>
        <fullName evidence="6">DNA repair photolyase</fullName>
    </submittedName>
</protein>
<evidence type="ECO:0000256" key="4">
    <source>
        <dbReference type="SAM" id="MobiDB-lite"/>
    </source>
</evidence>
<dbReference type="PROSITE" id="PS51918">
    <property type="entry name" value="RADICAL_SAM"/>
    <property type="match status" value="1"/>
</dbReference>
<feature type="region of interest" description="Disordered" evidence="4">
    <location>
        <begin position="1"/>
        <end position="20"/>
    </location>
</feature>
<organism evidence="6 7">
    <name type="scientific">Amaricoccus macauensis</name>
    <dbReference type="NCBI Taxonomy" id="57001"/>
    <lineage>
        <taxon>Bacteria</taxon>
        <taxon>Pseudomonadati</taxon>
        <taxon>Pseudomonadota</taxon>
        <taxon>Alphaproteobacteria</taxon>
        <taxon>Rhodobacterales</taxon>
        <taxon>Paracoccaceae</taxon>
        <taxon>Amaricoccus</taxon>
    </lineage>
</organism>
<proteinExistence type="predicted"/>
<dbReference type="PANTHER" id="PTHR43432:SF3">
    <property type="entry name" value="SLR0285 PROTEIN"/>
    <property type="match status" value="1"/>
</dbReference>
<evidence type="ECO:0000256" key="2">
    <source>
        <dbReference type="ARBA" id="ARBA00023004"/>
    </source>
</evidence>
<dbReference type="Pfam" id="PF04055">
    <property type="entry name" value="Radical_SAM"/>
    <property type="match status" value="1"/>
</dbReference>
<dbReference type="InterPro" id="IPR006638">
    <property type="entry name" value="Elp3/MiaA/NifB-like_rSAM"/>
</dbReference>
<evidence type="ECO:0000313" key="6">
    <source>
        <dbReference type="EMBL" id="MBB5222453.1"/>
    </source>
</evidence>
<dbReference type="AlphaFoldDB" id="A0A840ST00"/>
<keyword evidence="7" id="KW-1185">Reference proteome</keyword>
<keyword evidence="1" id="KW-0479">Metal-binding</keyword>
<feature type="domain" description="Radical SAM core" evidence="5">
    <location>
        <begin position="73"/>
        <end position="310"/>
    </location>
</feature>
<keyword evidence="6" id="KW-0456">Lyase</keyword>
<evidence type="ECO:0000259" key="5">
    <source>
        <dbReference type="PROSITE" id="PS51918"/>
    </source>
</evidence>
<dbReference type="InterPro" id="IPR007197">
    <property type="entry name" value="rSAM"/>
</dbReference>
<dbReference type="GO" id="GO:0046872">
    <property type="term" value="F:metal ion binding"/>
    <property type="evidence" value="ECO:0007669"/>
    <property type="project" value="UniProtKB-KW"/>
</dbReference>
<dbReference type="GO" id="GO:0016829">
    <property type="term" value="F:lyase activity"/>
    <property type="evidence" value="ECO:0007669"/>
    <property type="project" value="UniProtKB-KW"/>
</dbReference>
<reference evidence="6 7" key="1">
    <citation type="submission" date="2020-08" db="EMBL/GenBank/DDBJ databases">
        <title>Genomic Encyclopedia of Type Strains, Phase IV (KMG-IV): sequencing the most valuable type-strain genomes for metagenomic binning, comparative biology and taxonomic classification.</title>
        <authorList>
            <person name="Goeker M."/>
        </authorList>
    </citation>
    <scope>NUCLEOTIDE SEQUENCE [LARGE SCALE GENOMIC DNA]</scope>
    <source>
        <strain evidence="6 7">DSM 101730</strain>
    </source>
</reference>
<dbReference type="PANTHER" id="PTHR43432">
    <property type="entry name" value="SLR0285 PROTEIN"/>
    <property type="match status" value="1"/>
</dbReference>
<dbReference type="EMBL" id="JACHFM010000002">
    <property type="protein sequence ID" value="MBB5222453.1"/>
    <property type="molecule type" value="Genomic_DNA"/>
</dbReference>
<keyword evidence="3" id="KW-0411">Iron-sulfur</keyword>
<dbReference type="Proteomes" id="UP000549457">
    <property type="component" value="Unassembled WGS sequence"/>
</dbReference>
<dbReference type="SMART" id="SM00729">
    <property type="entry name" value="Elp3"/>
    <property type="match status" value="1"/>
</dbReference>
<dbReference type="SFLD" id="SFLDS00029">
    <property type="entry name" value="Radical_SAM"/>
    <property type="match status" value="1"/>
</dbReference>
<sequence length="368" mass="40570">MFYHQPMIGDESNRIPDKSRRARGATLNMAGRFERLEHVAVDDGWERDDEIAPTRTEVALERPRSIIARNQSPDVPFDRSINPYRGCEHGCIYCFARPTHSFLGLSPGLDFETKLTAKPDAARVLAAELSRRGYRPEPIAIGTNTDPYQPIEKRYGVMRQILGVLSDFRHPVHILTKGALIERDADILGEMGATGIASAGLTITTLDRRLARAMEPRAAAPERRLAALRHLKAAGCPTRVSIGPVIPGLNDHEIEALLGAAADAGVGGAGYIVLRLPREVGPLFRDWLEAHYPDRAKRVMGLVREMHGGRDYDPAWGKRMKGEGVVAELIGRRFAAACSRLGINRGLKPLRTDLFRPPSAGPEQLALF</sequence>
<dbReference type="InterPro" id="IPR058240">
    <property type="entry name" value="rSAM_sf"/>
</dbReference>
<dbReference type="Gene3D" id="3.80.30.30">
    <property type="match status" value="1"/>
</dbReference>
<comment type="caution">
    <text evidence="6">The sequence shown here is derived from an EMBL/GenBank/DDBJ whole genome shotgun (WGS) entry which is preliminary data.</text>
</comment>
<evidence type="ECO:0000256" key="3">
    <source>
        <dbReference type="ARBA" id="ARBA00023014"/>
    </source>
</evidence>
<dbReference type="CDD" id="cd01335">
    <property type="entry name" value="Radical_SAM"/>
    <property type="match status" value="1"/>
</dbReference>
<evidence type="ECO:0000313" key="7">
    <source>
        <dbReference type="Proteomes" id="UP000549457"/>
    </source>
</evidence>
<dbReference type="InterPro" id="IPR040086">
    <property type="entry name" value="MJ0683-like"/>
</dbReference>